<gene>
    <name evidence="2" type="ORF">CARN4_0776</name>
</gene>
<dbReference type="CDD" id="cd00093">
    <property type="entry name" value="HTH_XRE"/>
    <property type="match status" value="1"/>
</dbReference>
<dbReference type="Pfam" id="PF13560">
    <property type="entry name" value="HTH_31"/>
    <property type="match status" value="1"/>
</dbReference>
<evidence type="ECO:0000259" key="1">
    <source>
        <dbReference type="PROSITE" id="PS50943"/>
    </source>
</evidence>
<dbReference type="SMART" id="SM00530">
    <property type="entry name" value="HTH_XRE"/>
    <property type="match status" value="1"/>
</dbReference>
<dbReference type="EMBL" id="CABO01000025">
    <property type="protein sequence ID" value="CBI01784.1"/>
    <property type="molecule type" value="Genomic_DNA"/>
</dbReference>
<dbReference type="AlphaFoldDB" id="E6Q3M3"/>
<proteinExistence type="predicted"/>
<dbReference type="InterPro" id="IPR010982">
    <property type="entry name" value="Lambda_DNA-bd_dom_sf"/>
</dbReference>
<dbReference type="Gene3D" id="1.10.260.40">
    <property type="entry name" value="lambda repressor-like DNA-binding domains"/>
    <property type="match status" value="1"/>
</dbReference>
<dbReference type="PROSITE" id="PS50943">
    <property type="entry name" value="HTH_CROC1"/>
    <property type="match status" value="1"/>
</dbReference>
<protein>
    <submittedName>
        <fullName evidence="2">Putative Transcriptional regulator, XRE family</fullName>
    </submittedName>
</protein>
<sequence>MELKRNITEIGSVLKARRLELGKSGAELAALVGIERSTLSRIEAGKTSPSWGTVLALGQALDMQPVLVPRQRVRAVEAVVRMNESSEAPPSTGEEW</sequence>
<dbReference type="GO" id="GO:0003677">
    <property type="term" value="F:DNA binding"/>
    <property type="evidence" value="ECO:0007669"/>
    <property type="project" value="InterPro"/>
</dbReference>
<name>E6Q3M3_9ZZZZ</name>
<dbReference type="InterPro" id="IPR001387">
    <property type="entry name" value="Cro/C1-type_HTH"/>
</dbReference>
<comment type="caution">
    <text evidence="2">The sequence shown here is derived from an EMBL/GenBank/DDBJ whole genome shotgun (WGS) entry which is preliminary data.</text>
</comment>
<dbReference type="SUPFAM" id="SSF47413">
    <property type="entry name" value="lambda repressor-like DNA-binding domains"/>
    <property type="match status" value="1"/>
</dbReference>
<reference evidence="2" key="1">
    <citation type="submission" date="2009-10" db="EMBL/GenBank/DDBJ databases">
        <title>Diversity of trophic interactions inside an arsenic-rich microbial ecosystem.</title>
        <authorList>
            <person name="Bertin P.N."/>
            <person name="Heinrich-Salmeron A."/>
            <person name="Pelletier E."/>
            <person name="Goulhen-Chollet F."/>
            <person name="Arsene-Ploetze F."/>
            <person name="Gallien S."/>
            <person name="Calteau A."/>
            <person name="Vallenet D."/>
            <person name="Casiot C."/>
            <person name="Chane-Woon-Ming B."/>
            <person name="Giloteaux L."/>
            <person name="Barakat M."/>
            <person name="Bonnefoy V."/>
            <person name="Bruneel O."/>
            <person name="Chandler M."/>
            <person name="Cleiss J."/>
            <person name="Duran R."/>
            <person name="Elbaz-Poulichet F."/>
            <person name="Fonknechten N."/>
            <person name="Lauga B."/>
            <person name="Mornico D."/>
            <person name="Ortet P."/>
            <person name="Schaeffer C."/>
            <person name="Siguier P."/>
            <person name="Alexander Thil Smith A."/>
            <person name="Van Dorsselaer A."/>
            <person name="Weissenbach J."/>
            <person name="Medigue C."/>
            <person name="Le Paslier D."/>
        </authorList>
    </citation>
    <scope>NUCLEOTIDE SEQUENCE</scope>
</reference>
<evidence type="ECO:0000313" key="2">
    <source>
        <dbReference type="EMBL" id="CBI01784.1"/>
    </source>
</evidence>
<organism evidence="2">
    <name type="scientific">mine drainage metagenome</name>
    <dbReference type="NCBI Taxonomy" id="410659"/>
    <lineage>
        <taxon>unclassified sequences</taxon>
        <taxon>metagenomes</taxon>
        <taxon>ecological metagenomes</taxon>
    </lineage>
</organism>
<accession>E6Q3M3</accession>
<feature type="domain" description="HTH cro/C1-type" evidence="1">
    <location>
        <begin position="14"/>
        <end position="68"/>
    </location>
</feature>